<comment type="caution">
    <text evidence="2">The sequence shown here is derived from an EMBL/GenBank/DDBJ whole genome shotgun (WGS) entry which is preliminary data.</text>
</comment>
<evidence type="ECO:0000313" key="2">
    <source>
        <dbReference type="EMBL" id="KAE8963688.1"/>
    </source>
</evidence>
<sequence>MATEDKKTEATASLLQPEAGDAGEQVPEVYRSLNFRSLQDPYSNRGGDTMASRY</sequence>
<gene>
    <name evidence="2" type="ORF">PF011_g28943</name>
</gene>
<evidence type="ECO:0000256" key="1">
    <source>
        <dbReference type="SAM" id="MobiDB-lite"/>
    </source>
</evidence>
<evidence type="ECO:0000313" key="3">
    <source>
        <dbReference type="Proteomes" id="UP000460718"/>
    </source>
</evidence>
<feature type="region of interest" description="Disordered" evidence="1">
    <location>
        <begin position="1"/>
        <end position="25"/>
    </location>
</feature>
<dbReference type="EMBL" id="QXFW01004957">
    <property type="protein sequence ID" value="KAE8963688.1"/>
    <property type="molecule type" value="Genomic_DNA"/>
</dbReference>
<protein>
    <submittedName>
        <fullName evidence="2">Uncharacterized protein</fullName>
    </submittedName>
</protein>
<accession>A0A6A3H4J3</accession>
<dbReference type="Proteomes" id="UP000460718">
    <property type="component" value="Unassembled WGS sequence"/>
</dbReference>
<dbReference type="AlphaFoldDB" id="A0A6A3H4J3"/>
<feature type="non-terminal residue" evidence="2">
    <location>
        <position position="54"/>
    </location>
</feature>
<organism evidence="2 3">
    <name type="scientific">Phytophthora fragariae</name>
    <dbReference type="NCBI Taxonomy" id="53985"/>
    <lineage>
        <taxon>Eukaryota</taxon>
        <taxon>Sar</taxon>
        <taxon>Stramenopiles</taxon>
        <taxon>Oomycota</taxon>
        <taxon>Peronosporomycetes</taxon>
        <taxon>Peronosporales</taxon>
        <taxon>Peronosporaceae</taxon>
        <taxon>Phytophthora</taxon>
    </lineage>
</organism>
<proteinExistence type="predicted"/>
<name>A0A6A3H4J3_9STRA</name>
<reference evidence="2 3" key="1">
    <citation type="submission" date="2018-09" db="EMBL/GenBank/DDBJ databases">
        <title>Genomic investigation of the strawberry pathogen Phytophthora fragariae indicates pathogenicity is determined by transcriptional variation in three key races.</title>
        <authorList>
            <person name="Adams T.M."/>
            <person name="Armitage A.D."/>
            <person name="Sobczyk M.K."/>
            <person name="Bates H.J."/>
            <person name="Dunwell J.M."/>
            <person name="Nellist C.F."/>
            <person name="Harrison R.J."/>
        </authorList>
    </citation>
    <scope>NUCLEOTIDE SEQUENCE [LARGE SCALE GENOMIC DNA]</scope>
    <source>
        <strain evidence="2 3">SCRP245</strain>
    </source>
</reference>